<keyword evidence="1" id="KW-1133">Transmembrane helix</keyword>
<proteinExistence type="predicted"/>
<dbReference type="KEGG" id="hbs:IPV69_18880"/>
<protein>
    <submittedName>
        <fullName evidence="2">Uncharacterized protein</fullName>
    </submittedName>
</protein>
<feature type="transmembrane region" description="Helical" evidence="1">
    <location>
        <begin position="17"/>
        <end position="35"/>
    </location>
</feature>
<dbReference type="RefSeq" id="WP_206291274.1">
    <property type="nucleotide sequence ID" value="NZ_CP063458.1"/>
</dbReference>
<gene>
    <name evidence="2" type="ORF">IPV69_18880</name>
</gene>
<evidence type="ECO:0000313" key="2">
    <source>
        <dbReference type="EMBL" id="QOV88296.1"/>
    </source>
</evidence>
<keyword evidence="1" id="KW-0812">Transmembrane</keyword>
<accession>A0A7M2WS53</accession>
<evidence type="ECO:0000256" key="1">
    <source>
        <dbReference type="SAM" id="Phobius"/>
    </source>
</evidence>
<name>A0A7M2WS53_9BACT</name>
<reference evidence="2 3" key="1">
    <citation type="submission" date="2020-10" db="EMBL/GenBank/DDBJ databases">
        <title>Wide distribution of Phycisphaera-like planctomycetes from WD2101 soil group in peatlands and genome analysis of the first cultivated representative.</title>
        <authorList>
            <person name="Dedysh S.N."/>
            <person name="Beletsky A.V."/>
            <person name="Ivanova A."/>
            <person name="Kulichevskaya I.S."/>
            <person name="Suzina N.E."/>
            <person name="Philippov D.A."/>
            <person name="Rakitin A.L."/>
            <person name="Mardanov A.V."/>
            <person name="Ravin N.V."/>
        </authorList>
    </citation>
    <scope>NUCLEOTIDE SEQUENCE [LARGE SCALE GENOMIC DNA]</scope>
    <source>
        <strain evidence="2 3">M1803</strain>
    </source>
</reference>
<dbReference type="AlphaFoldDB" id="A0A7M2WS53"/>
<evidence type="ECO:0000313" key="3">
    <source>
        <dbReference type="Proteomes" id="UP000593765"/>
    </source>
</evidence>
<dbReference type="EMBL" id="CP063458">
    <property type="protein sequence ID" value="QOV88296.1"/>
    <property type="molecule type" value="Genomic_DNA"/>
</dbReference>
<keyword evidence="3" id="KW-1185">Reference proteome</keyword>
<sequence>MDFGEVFQHLVDLLKSHWHQILISLFSILFGAWIGRRRAQREWARKEFLERVNFSLNSITDNTLRIRTLIEKNTIDVFLNKVATERIVDAASRTDANSALLPLEKNDRWFMLNAVLNELSEKFADGFLRRDIGIPVQSATFLVCLTFESAGDLKTRKIRVMIMRKELLAALPAEPPNFERAHHKTRWTTLTQLATAYAREPDQFMEVELVLPQH</sequence>
<keyword evidence="1" id="KW-0472">Membrane</keyword>
<dbReference type="Proteomes" id="UP000593765">
    <property type="component" value="Chromosome"/>
</dbReference>
<organism evidence="2 3">
    <name type="scientific">Humisphaera borealis</name>
    <dbReference type="NCBI Taxonomy" id="2807512"/>
    <lineage>
        <taxon>Bacteria</taxon>
        <taxon>Pseudomonadati</taxon>
        <taxon>Planctomycetota</taxon>
        <taxon>Phycisphaerae</taxon>
        <taxon>Tepidisphaerales</taxon>
        <taxon>Tepidisphaeraceae</taxon>
        <taxon>Humisphaera</taxon>
    </lineage>
</organism>